<dbReference type="Proteomes" id="UP000295252">
    <property type="component" value="Chromosome VIII"/>
</dbReference>
<organism evidence="2 3">
    <name type="scientific">Coffea canephora</name>
    <name type="common">Robusta coffee</name>
    <dbReference type="NCBI Taxonomy" id="49390"/>
    <lineage>
        <taxon>Eukaryota</taxon>
        <taxon>Viridiplantae</taxon>
        <taxon>Streptophyta</taxon>
        <taxon>Embryophyta</taxon>
        <taxon>Tracheophyta</taxon>
        <taxon>Spermatophyta</taxon>
        <taxon>Magnoliopsida</taxon>
        <taxon>eudicotyledons</taxon>
        <taxon>Gunneridae</taxon>
        <taxon>Pentapetalae</taxon>
        <taxon>asterids</taxon>
        <taxon>lamiids</taxon>
        <taxon>Gentianales</taxon>
        <taxon>Rubiaceae</taxon>
        <taxon>Ixoroideae</taxon>
        <taxon>Gardenieae complex</taxon>
        <taxon>Bertiereae - Coffeeae clade</taxon>
        <taxon>Coffeeae</taxon>
        <taxon>Coffea</taxon>
    </lineage>
</organism>
<gene>
    <name evidence="2" type="ORF">GSCOC_T00040642001</name>
</gene>
<evidence type="ECO:0000313" key="3">
    <source>
        <dbReference type="Proteomes" id="UP000295252"/>
    </source>
</evidence>
<keyword evidence="3" id="KW-1185">Reference proteome</keyword>
<feature type="chain" id="PRO_5001658154" description="Methyltransferase-related protein" evidence="1">
    <location>
        <begin position="17"/>
        <end position="97"/>
    </location>
</feature>
<dbReference type="EMBL" id="HG739165">
    <property type="protein sequence ID" value="CDP14319.1"/>
    <property type="molecule type" value="Genomic_DNA"/>
</dbReference>
<evidence type="ECO:0000313" key="2">
    <source>
        <dbReference type="EMBL" id="CDP14319.1"/>
    </source>
</evidence>
<dbReference type="OMA" id="MEKGFWV"/>
<dbReference type="STRING" id="49390.A0A068V1E0"/>
<accession>A0A068V1E0</accession>
<dbReference type="PANTHER" id="PTHR34132">
    <property type="entry name" value="EMB|CAB87627.1-RELATED"/>
    <property type="match status" value="1"/>
</dbReference>
<proteinExistence type="predicted"/>
<name>A0A068V1E0_COFCA</name>
<sequence length="97" mass="11150">MCPLRFILVFLSAVLAGYFAWTSVRSSQESGLMMVSDHSAHKPTREKQGLSYVEMMQNGFWVFIDMASGRHLWRHLKEMKKGHTTNEEAKTVRVESS</sequence>
<keyword evidence="1" id="KW-0732">Signal</keyword>
<dbReference type="PhylomeDB" id="A0A068V1E0"/>
<dbReference type="InParanoid" id="A0A068V1E0"/>
<protein>
    <recommendedName>
        <fullName evidence="4">Methyltransferase-related protein</fullName>
    </recommendedName>
</protein>
<dbReference type="AlphaFoldDB" id="A0A068V1E0"/>
<dbReference type="FunCoup" id="A0A068V1E0">
    <property type="interactions" value="25"/>
</dbReference>
<evidence type="ECO:0008006" key="4">
    <source>
        <dbReference type="Google" id="ProtNLM"/>
    </source>
</evidence>
<feature type="signal peptide" evidence="1">
    <location>
        <begin position="1"/>
        <end position="16"/>
    </location>
</feature>
<evidence type="ECO:0000256" key="1">
    <source>
        <dbReference type="SAM" id="SignalP"/>
    </source>
</evidence>
<dbReference type="OrthoDB" id="1930127at2759"/>
<dbReference type="Gramene" id="CDP14319">
    <property type="protein sequence ID" value="CDP14319"/>
    <property type="gene ID" value="GSCOC_T00040642001"/>
</dbReference>
<reference evidence="3" key="1">
    <citation type="journal article" date="2014" name="Science">
        <title>The coffee genome provides insight into the convergent evolution of caffeine biosynthesis.</title>
        <authorList>
            <person name="Denoeud F."/>
            <person name="Carretero-Paulet L."/>
            <person name="Dereeper A."/>
            <person name="Droc G."/>
            <person name="Guyot R."/>
            <person name="Pietrella M."/>
            <person name="Zheng C."/>
            <person name="Alberti A."/>
            <person name="Anthony F."/>
            <person name="Aprea G."/>
            <person name="Aury J.M."/>
            <person name="Bento P."/>
            <person name="Bernard M."/>
            <person name="Bocs S."/>
            <person name="Campa C."/>
            <person name="Cenci A."/>
            <person name="Combes M.C."/>
            <person name="Crouzillat D."/>
            <person name="Da Silva C."/>
            <person name="Daddiego L."/>
            <person name="De Bellis F."/>
            <person name="Dussert S."/>
            <person name="Garsmeur O."/>
            <person name="Gayraud T."/>
            <person name="Guignon V."/>
            <person name="Jahn K."/>
            <person name="Jamilloux V."/>
            <person name="Joet T."/>
            <person name="Labadie K."/>
            <person name="Lan T."/>
            <person name="Leclercq J."/>
            <person name="Lepelley M."/>
            <person name="Leroy T."/>
            <person name="Li L.T."/>
            <person name="Librado P."/>
            <person name="Lopez L."/>
            <person name="Munoz A."/>
            <person name="Noel B."/>
            <person name="Pallavicini A."/>
            <person name="Perrotta G."/>
            <person name="Poncet V."/>
            <person name="Pot D."/>
            <person name="Priyono X."/>
            <person name="Rigoreau M."/>
            <person name="Rouard M."/>
            <person name="Rozas J."/>
            <person name="Tranchant-Dubreuil C."/>
            <person name="VanBuren R."/>
            <person name="Zhang Q."/>
            <person name="Andrade A.C."/>
            <person name="Argout X."/>
            <person name="Bertrand B."/>
            <person name="de Kochko A."/>
            <person name="Graziosi G."/>
            <person name="Henry R.J."/>
            <person name="Jayarama X."/>
            <person name="Ming R."/>
            <person name="Nagai C."/>
            <person name="Rounsley S."/>
            <person name="Sankoff D."/>
            <person name="Giuliano G."/>
            <person name="Albert V.A."/>
            <person name="Wincker P."/>
            <person name="Lashermes P."/>
        </authorList>
    </citation>
    <scope>NUCLEOTIDE SEQUENCE [LARGE SCALE GENOMIC DNA]</scope>
    <source>
        <strain evidence="3">cv. DH200-94</strain>
    </source>
</reference>
<dbReference type="PANTHER" id="PTHR34132:SF2">
    <property type="entry name" value="EMB|CAB87627.1-RELATED"/>
    <property type="match status" value="1"/>
</dbReference>